<dbReference type="EMBL" id="BAAAYL010000001">
    <property type="protein sequence ID" value="GAA3377569.1"/>
    <property type="molecule type" value="Genomic_DNA"/>
</dbReference>
<evidence type="ECO:0000313" key="1">
    <source>
        <dbReference type="EMBL" id="GAA3377569.1"/>
    </source>
</evidence>
<name>A0ABP6SJC9_9ACTN</name>
<sequence>MTAPTTPTRPRHTFLKAGQDLYKAALELSNSGGLPGPTDHLAGLAAECVAKAMLIDFFGSVQDSPNAKPYSPVIEGMPGMNKYKASHGHMPGAWDHLMLVANGRRGAEVRKHIPRQNPFKTRSDAWHESHRYLDGDKLPAQRVARHLAAALSLITAYNHAK</sequence>
<organism evidence="1 2">
    <name type="scientific">Streptomyces sannanensis</name>
    <dbReference type="NCBI Taxonomy" id="285536"/>
    <lineage>
        <taxon>Bacteria</taxon>
        <taxon>Bacillati</taxon>
        <taxon>Actinomycetota</taxon>
        <taxon>Actinomycetes</taxon>
        <taxon>Kitasatosporales</taxon>
        <taxon>Streptomycetaceae</taxon>
        <taxon>Streptomyces</taxon>
    </lineage>
</organism>
<dbReference type="Proteomes" id="UP001499990">
    <property type="component" value="Unassembled WGS sequence"/>
</dbReference>
<comment type="caution">
    <text evidence="1">The sequence shown here is derived from an EMBL/GenBank/DDBJ whole genome shotgun (WGS) entry which is preliminary data.</text>
</comment>
<keyword evidence="2" id="KW-1185">Reference proteome</keyword>
<reference evidence="2" key="1">
    <citation type="journal article" date="2019" name="Int. J. Syst. Evol. Microbiol.">
        <title>The Global Catalogue of Microorganisms (GCM) 10K type strain sequencing project: providing services to taxonomists for standard genome sequencing and annotation.</title>
        <authorList>
            <consortium name="The Broad Institute Genomics Platform"/>
            <consortium name="The Broad Institute Genome Sequencing Center for Infectious Disease"/>
            <person name="Wu L."/>
            <person name="Ma J."/>
        </authorList>
    </citation>
    <scope>NUCLEOTIDE SEQUENCE [LARGE SCALE GENOMIC DNA]</scope>
    <source>
        <strain evidence="2">JCM 9651</strain>
    </source>
</reference>
<gene>
    <name evidence="1" type="ORF">GCM10020367_53740</name>
</gene>
<accession>A0ABP6SJC9</accession>
<protein>
    <submittedName>
        <fullName evidence="1">Uncharacterized protein</fullName>
    </submittedName>
</protein>
<proteinExistence type="predicted"/>
<evidence type="ECO:0000313" key="2">
    <source>
        <dbReference type="Proteomes" id="UP001499990"/>
    </source>
</evidence>